<evidence type="ECO:0000313" key="2">
    <source>
        <dbReference type="Proteomes" id="UP001153636"/>
    </source>
</evidence>
<gene>
    <name evidence="1" type="ORF">PSYICH_LOCUS13672</name>
</gene>
<reference evidence="1" key="1">
    <citation type="submission" date="2022-01" db="EMBL/GenBank/DDBJ databases">
        <authorList>
            <person name="King R."/>
        </authorList>
    </citation>
    <scope>NUCLEOTIDE SEQUENCE</scope>
</reference>
<protein>
    <submittedName>
        <fullName evidence="1">Uncharacterized protein</fullName>
    </submittedName>
</protein>
<accession>A0A9P0D126</accession>
<dbReference type="OrthoDB" id="6433758at2759"/>
<keyword evidence="2" id="KW-1185">Reference proteome</keyword>
<dbReference type="AlphaFoldDB" id="A0A9P0D126"/>
<dbReference type="PANTHER" id="PTHR33327">
    <property type="entry name" value="ENDONUCLEASE"/>
    <property type="match status" value="1"/>
</dbReference>
<sequence>MSFGLEVSLCPTKRGTLKFKEASEESEERKAKKLLNELELGDKKPSVLLREMKNLANDKVTDYFLRTMFLQRLPNTSRAILVASTDNVENLAKMADKIVEINSSDSQYICADQSQSSQSLHKDRLSILEDQMSDLVASVKEYKSSKHFRNRSNSRENLSKTYRYCWYHYKFKENARKCIQPCSFKTCRSITKVGK</sequence>
<proteinExistence type="predicted"/>
<name>A0A9P0D126_9CUCU</name>
<dbReference type="EMBL" id="OV651819">
    <property type="protein sequence ID" value="CAH1112873.1"/>
    <property type="molecule type" value="Genomic_DNA"/>
</dbReference>
<dbReference type="PANTHER" id="PTHR33327:SF3">
    <property type="entry name" value="RNA-DIRECTED DNA POLYMERASE"/>
    <property type="match status" value="1"/>
</dbReference>
<dbReference type="Proteomes" id="UP001153636">
    <property type="component" value="Chromosome 7"/>
</dbReference>
<evidence type="ECO:0000313" key="1">
    <source>
        <dbReference type="EMBL" id="CAH1112873.1"/>
    </source>
</evidence>
<organism evidence="1 2">
    <name type="scientific">Psylliodes chrysocephalus</name>
    <dbReference type="NCBI Taxonomy" id="3402493"/>
    <lineage>
        <taxon>Eukaryota</taxon>
        <taxon>Metazoa</taxon>
        <taxon>Ecdysozoa</taxon>
        <taxon>Arthropoda</taxon>
        <taxon>Hexapoda</taxon>
        <taxon>Insecta</taxon>
        <taxon>Pterygota</taxon>
        <taxon>Neoptera</taxon>
        <taxon>Endopterygota</taxon>
        <taxon>Coleoptera</taxon>
        <taxon>Polyphaga</taxon>
        <taxon>Cucujiformia</taxon>
        <taxon>Chrysomeloidea</taxon>
        <taxon>Chrysomelidae</taxon>
        <taxon>Galerucinae</taxon>
        <taxon>Alticini</taxon>
        <taxon>Psylliodes</taxon>
    </lineage>
</organism>